<evidence type="ECO:0000313" key="10">
    <source>
        <dbReference type="EMBL" id="CAF4353540.1"/>
    </source>
</evidence>
<evidence type="ECO:0000256" key="1">
    <source>
        <dbReference type="ARBA" id="ARBA00001031"/>
    </source>
</evidence>
<dbReference type="EMBL" id="CAJOBJ010046604">
    <property type="protein sequence ID" value="CAF4353540.1"/>
    <property type="molecule type" value="Genomic_DNA"/>
</dbReference>
<dbReference type="PANTHER" id="PTHR10937:SF0">
    <property type="entry name" value="GLUTAMINE--FRUCTOSE-6-PHOSPHATE TRANSAMINASE (ISOMERIZING)"/>
    <property type="match status" value="1"/>
</dbReference>
<dbReference type="GO" id="GO:0006487">
    <property type="term" value="P:protein N-linked glycosylation"/>
    <property type="evidence" value="ECO:0007669"/>
    <property type="project" value="TreeGrafter"/>
</dbReference>
<evidence type="ECO:0000256" key="5">
    <source>
        <dbReference type="ARBA" id="ARBA00022962"/>
    </source>
</evidence>
<evidence type="ECO:0000256" key="4">
    <source>
        <dbReference type="ARBA" id="ARBA00022679"/>
    </source>
</evidence>
<proteinExistence type="predicted"/>
<keyword evidence="3" id="KW-0032">Aminotransferase</keyword>
<dbReference type="SUPFAM" id="SSF56235">
    <property type="entry name" value="N-terminal nucleophile aminohydrolases (Ntn hydrolases)"/>
    <property type="match status" value="1"/>
</dbReference>
<keyword evidence="5" id="KW-0315">Glutamine amidotransferase</keyword>
<dbReference type="EMBL" id="CAJOBI010042859">
    <property type="protein sequence ID" value="CAF4332863.1"/>
    <property type="molecule type" value="Genomic_DNA"/>
</dbReference>
<feature type="domain" description="Glutamine amidotransferase type-2" evidence="6">
    <location>
        <begin position="1"/>
        <end position="74"/>
    </location>
</feature>
<accession>A0A8S2SML6</accession>
<feature type="non-terminal residue" evidence="7">
    <location>
        <position position="74"/>
    </location>
</feature>
<evidence type="ECO:0000256" key="2">
    <source>
        <dbReference type="ARBA" id="ARBA00012916"/>
    </source>
</evidence>
<dbReference type="GO" id="GO:0006047">
    <property type="term" value="P:UDP-N-acetylglucosamine metabolic process"/>
    <property type="evidence" value="ECO:0007669"/>
    <property type="project" value="TreeGrafter"/>
</dbReference>
<evidence type="ECO:0000313" key="7">
    <source>
        <dbReference type="EMBL" id="CAF4230314.1"/>
    </source>
</evidence>
<evidence type="ECO:0000313" key="11">
    <source>
        <dbReference type="Proteomes" id="UP000681967"/>
    </source>
</evidence>
<reference evidence="7" key="1">
    <citation type="submission" date="2021-02" db="EMBL/GenBank/DDBJ databases">
        <authorList>
            <person name="Nowell W R."/>
        </authorList>
    </citation>
    <scope>NUCLEOTIDE SEQUENCE</scope>
</reference>
<organism evidence="7 11">
    <name type="scientific">Rotaria magnacalcarata</name>
    <dbReference type="NCBI Taxonomy" id="392030"/>
    <lineage>
        <taxon>Eukaryota</taxon>
        <taxon>Metazoa</taxon>
        <taxon>Spiralia</taxon>
        <taxon>Gnathifera</taxon>
        <taxon>Rotifera</taxon>
        <taxon>Eurotatoria</taxon>
        <taxon>Bdelloidea</taxon>
        <taxon>Philodinida</taxon>
        <taxon>Philodinidae</taxon>
        <taxon>Rotaria</taxon>
    </lineage>
</organism>
<dbReference type="Proteomes" id="UP000681967">
    <property type="component" value="Unassembled WGS sequence"/>
</dbReference>
<feature type="non-terminal residue" evidence="7">
    <location>
        <position position="1"/>
    </location>
</feature>
<dbReference type="GO" id="GO:0006002">
    <property type="term" value="P:fructose 6-phosphate metabolic process"/>
    <property type="evidence" value="ECO:0007669"/>
    <property type="project" value="TreeGrafter"/>
</dbReference>
<evidence type="ECO:0000313" key="8">
    <source>
        <dbReference type="EMBL" id="CAF4332863.1"/>
    </source>
</evidence>
<dbReference type="Gene3D" id="3.60.20.10">
    <property type="entry name" value="Glutamine Phosphoribosylpyrophosphate, subunit 1, domain 1"/>
    <property type="match status" value="1"/>
</dbReference>
<dbReference type="Proteomes" id="UP000676336">
    <property type="component" value="Unassembled WGS sequence"/>
</dbReference>
<dbReference type="PROSITE" id="PS51278">
    <property type="entry name" value="GATASE_TYPE_2"/>
    <property type="match status" value="1"/>
</dbReference>
<dbReference type="Pfam" id="PF13537">
    <property type="entry name" value="GATase_7"/>
    <property type="match status" value="1"/>
</dbReference>
<evidence type="ECO:0000256" key="3">
    <source>
        <dbReference type="ARBA" id="ARBA00022576"/>
    </source>
</evidence>
<comment type="catalytic activity">
    <reaction evidence="1">
        <text>D-fructose 6-phosphate + L-glutamine = D-glucosamine 6-phosphate + L-glutamate</text>
        <dbReference type="Rhea" id="RHEA:13237"/>
        <dbReference type="ChEBI" id="CHEBI:29985"/>
        <dbReference type="ChEBI" id="CHEBI:58359"/>
        <dbReference type="ChEBI" id="CHEBI:58725"/>
        <dbReference type="ChEBI" id="CHEBI:61527"/>
        <dbReference type="EC" id="2.6.1.16"/>
    </reaction>
</comment>
<dbReference type="InterPro" id="IPR017932">
    <property type="entry name" value="GATase_2_dom"/>
</dbReference>
<name>A0A8S2SML6_9BILA</name>
<comment type="caution">
    <text evidence="7">The sequence shown here is derived from an EMBL/GenBank/DDBJ whole genome shotgun (WGS) entry which is preliminary data.</text>
</comment>
<dbReference type="EMBL" id="CAJOBI010043040">
    <property type="protein sequence ID" value="CAF4333731.1"/>
    <property type="molecule type" value="Genomic_DNA"/>
</dbReference>
<dbReference type="EMBL" id="CAJOBH010022571">
    <property type="protein sequence ID" value="CAF4230314.1"/>
    <property type="molecule type" value="Genomic_DNA"/>
</dbReference>
<dbReference type="Proteomes" id="UP000681720">
    <property type="component" value="Unassembled WGS sequence"/>
</dbReference>
<sequence length="74" mass="8797">HPQRSDDLNQFVCVHNGIITNYKDIKQYLTNKGYRFESETDTEVVVKLVKYLYDKHKNENITFQKLIEMACSQL</sequence>
<evidence type="ECO:0000313" key="9">
    <source>
        <dbReference type="EMBL" id="CAF4333731.1"/>
    </source>
</evidence>
<dbReference type="PANTHER" id="PTHR10937">
    <property type="entry name" value="GLUCOSAMINE--FRUCTOSE-6-PHOSPHATE AMINOTRANSFERASE, ISOMERIZING"/>
    <property type="match status" value="1"/>
</dbReference>
<keyword evidence="4" id="KW-0808">Transferase</keyword>
<dbReference type="InterPro" id="IPR029055">
    <property type="entry name" value="Ntn_hydrolases_N"/>
</dbReference>
<dbReference type="AlphaFoldDB" id="A0A8S2SML6"/>
<protein>
    <recommendedName>
        <fullName evidence="2">glutamine--fructose-6-phosphate transaminase (isomerizing)</fullName>
        <ecNumber evidence="2">2.6.1.16</ecNumber>
    </recommendedName>
</protein>
<dbReference type="GO" id="GO:0004360">
    <property type="term" value="F:glutamine-fructose-6-phosphate transaminase (isomerizing) activity"/>
    <property type="evidence" value="ECO:0007669"/>
    <property type="project" value="UniProtKB-EC"/>
</dbReference>
<dbReference type="EC" id="2.6.1.16" evidence="2"/>
<gene>
    <name evidence="7" type="ORF">BYL167_LOCUS24753</name>
    <name evidence="10" type="ORF">GIL414_LOCUS28074</name>
    <name evidence="8" type="ORF">SMN809_LOCUS27455</name>
    <name evidence="9" type="ORF">SMN809_LOCUS27491</name>
</gene>
<evidence type="ECO:0000259" key="6">
    <source>
        <dbReference type="PROSITE" id="PS51278"/>
    </source>
</evidence>